<accession>A0ABP7KTV6</accession>
<evidence type="ECO:0000256" key="1">
    <source>
        <dbReference type="SAM" id="Phobius"/>
    </source>
</evidence>
<reference evidence="3" key="1">
    <citation type="journal article" date="2019" name="Int. J. Syst. Evol. Microbiol.">
        <title>The Global Catalogue of Microorganisms (GCM) 10K type strain sequencing project: providing services to taxonomists for standard genome sequencing and annotation.</title>
        <authorList>
            <consortium name="The Broad Institute Genomics Platform"/>
            <consortium name="The Broad Institute Genome Sequencing Center for Infectious Disease"/>
            <person name="Wu L."/>
            <person name="Ma J."/>
        </authorList>
    </citation>
    <scope>NUCLEOTIDE SEQUENCE [LARGE SCALE GENOMIC DNA]</scope>
    <source>
        <strain evidence="3">JCM 17543</strain>
    </source>
</reference>
<dbReference type="RefSeq" id="WP_344697906.1">
    <property type="nucleotide sequence ID" value="NZ_BAABBM010000001.1"/>
</dbReference>
<evidence type="ECO:0000313" key="3">
    <source>
        <dbReference type="Proteomes" id="UP001500827"/>
    </source>
</evidence>
<keyword evidence="1" id="KW-0472">Membrane</keyword>
<sequence length="165" mass="18104">MSDSETRRRWISFGELIALAALIVSAVGVWLNWKGNGDQPTRVVEQRQTIPLTLRGVVQRNGQEIVIAPVEASHGLQSLTVTIKGSPPIEVGSDGRLQASDVQSALKNREKESKDATHSVPVRIDAHYVEMGKDRRGGGNYTLRYRWEGGGLFSGRSLQLVGLSR</sequence>
<gene>
    <name evidence="2" type="ORF">GCM10022276_02790</name>
</gene>
<dbReference type="Proteomes" id="UP001500827">
    <property type="component" value="Unassembled WGS sequence"/>
</dbReference>
<organism evidence="2 3">
    <name type="scientific">Sphingomonas limnosediminicola</name>
    <dbReference type="NCBI Taxonomy" id="940133"/>
    <lineage>
        <taxon>Bacteria</taxon>
        <taxon>Pseudomonadati</taxon>
        <taxon>Pseudomonadota</taxon>
        <taxon>Alphaproteobacteria</taxon>
        <taxon>Sphingomonadales</taxon>
        <taxon>Sphingomonadaceae</taxon>
        <taxon>Sphingomonas</taxon>
    </lineage>
</organism>
<comment type="caution">
    <text evidence="2">The sequence shown here is derived from an EMBL/GenBank/DDBJ whole genome shotgun (WGS) entry which is preliminary data.</text>
</comment>
<keyword evidence="1" id="KW-1133">Transmembrane helix</keyword>
<name>A0ABP7KTV6_9SPHN</name>
<keyword evidence="1" id="KW-0812">Transmembrane</keyword>
<dbReference type="EMBL" id="BAABBM010000001">
    <property type="protein sequence ID" value="GAA3887120.1"/>
    <property type="molecule type" value="Genomic_DNA"/>
</dbReference>
<feature type="transmembrane region" description="Helical" evidence="1">
    <location>
        <begin position="12"/>
        <end position="33"/>
    </location>
</feature>
<protein>
    <submittedName>
        <fullName evidence="2">Uncharacterized protein</fullName>
    </submittedName>
</protein>
<keyword evidence="3" id="KW-1185">Reference proteome</keyword>
<evidence type="ECO:0000313" key="2">
    <source>
        <dbReference type="EMBL" id="GAA3887120.1"/>
    </source>
</evidence>
<proteinExistence type="predicted"/>